<accession>A0A8G2FLP4</accession>
<keyword evidence="6" id="KW-0830">Ubiquinone</keyword>
<evidence type="ECO:0000256" key="4">
    <source>
        <dbReference type="SAM" id="MobiDB-lite"/>
    </source>
</evidence>
<evidence type="ECO:0000313" key="7">
    <source>
        <dbReference type="Proteomes" id="UP000186308"/>
    </source>
</evidence>
<keyword evidence="7" id="KW-1185">Reference proteome</keyword>
<dbReference type="GO" id="GO:0032259">
    <property type="term" value="P:methylation"/>
    <property type="evidence" value="ECO:0007669"/>
    <property type="project" value="UniProtKB-KW"/>
</dbReference>
<comment type="similarity">
    <text evidence="1">Belongs to the methyltransferase superfamily.</text>
</comment>
<dbReference type="EMBL" id="FTNE01000029">
    <property type="protein sequence ID" value="SIR40414.1"/>
    <property type="molecule type" value="Genomic_DNA"/>
</dbReference>
<dbReference type="InterPro" id="IPR013216">
    <property type="entry name" value="Methyltransf_11"/>
</dbReference>
<dbReference type="Pfam" id="PF08241">
    <property type="entry name" value="Methyltransf_11"/>
    <property type="match status" value="1"/>
</dbReference>
<evidence type="ECO:0000259" key="5">
    <source>
        <dbReference type="Pfam" id="PF08241"/>
    </source>
</evidence>
<dbReference type="OrthoDB" id="9777830at2"/>
<name>A0A8G2FLP4_ACIRU</name>
<evidence type="ECO:0000256" key="2">
    <source>
        <dbReference type="ARBA" id="ARBA00022603"/>
    </source>
</evidence>
<evidence type="ECO:0000256" key="1">
    <source>
        <dbReference type="ARBA" id="ARBA00008361"/>
    </source>
</evidence>
<proteinExistence type="inferred from homology"/>
<dbReference type="Proteomes" id="UP000186308">
    <property type="component" value="Unassembled WGS sequence"/>
</dbReference>
<dbReference type="CDD" id="cd02440">
    <property type="entry name" value="AdoMet_MTases"/>
    <property type="match status" value="1"/>
</dbReference>
<keyword evidence="2 6" id="KW-0489">Methyltransferase</keyword>
<dbReference type="InterPro" id="IPR051052">
    <property type="entry name" value="Diverse_substrate_MTase"/>
</dbReference>
<gene>
    <name evidence="6" type="ORF">SAMN05421828_12919</name>
</gene>
<evidence type="ECO:0000256" key="3">
    <source>
        <dbReference type="ARBA" id="ARBA00022679"/>
    </source>
</evidence>
<evidence type="ECO:0000313" key="6">
    <source>
        <dbReference type="EMBL" id="SIR40414.1"/>
    </source>
</evidence>
<dbReference type="PANTHER" id="PTHR44942">
    <property type="entry name" value="METHYLTRANSF_11 DOMAIN-CONTAINING PROTEIN"/>
    <property type="match status" value="1"/>
</dbReference>
<sequence length="282" mass="30448">MTKVAHRFGRSGFGTTPAAYAHARPNYPQDLYDTLAARCGLGPGSRVFEIGPGTGTATASILAAGVAHIRAIEPDPRLAAHLRQTLPNPTLTIEQAPFEQTSLPAATFDLGIAATSFHWVRQQPGLRKAHAALKPGGRWAMWWTHFGSGTDDEFQAATAHLFASIQPQPGRTKPRPPFDLDHAARLHDLATAGFTSPQADTFTATALYDTARLVTLYRDFSVIQALAPAAQADFLAEIARIADQSFAGRIERRFTTTLYTAQRPHRQSPPDPLAATAGARHP</sequence>
<dbReference type="Gene3D" id="3.40.50.150">
    <property type="entry name" value="Vaccinia Virus protein VP39"/>
    <property type="match status" value="1"/>
</dbReference>
<dbReference type="GO" id="GO:0008757">
    <property type="term" value="F:S-adenosylmethionine-dependent methyltransferase activity"/>
    <property type="evidence" value="ECO:0007669"/>
    <property type="project" value="InterPro"/>
</dbReference>
<feature type="domain" description="Methyltransferase type 11" evidence="5">
    <location>
        <begin position="49"/>
        <end position="139"/>
    </location>
</feature>
<dbReference type="SUPFAM" id="SSF53335">
    <property type="entry name" value="S-adenosyl-L-methionine-dependent methyltransferases"/>
    <property type="match status" value="1"/>
</dbReference>
<keyword evidence="3" id="KW-0808">Transferase</keyword>
<comment type="caution">
    <text evidence="6">The sequence shown here is derived from an EMBL/GenBank/DDBJ whole genome shotgun (WGS) entry which is preliminary data.</text>
</comment>
<feature type="region of interest" description="Disordered" evidence="4">
    <location>
        <begin position="259"/>
        <end position="282"/>
    </location>
</feature>
<dbReference type="RefSeq" id="WP_051657548.1">
    <property type="nucleotide sequence ID" value="NZ_FTNE01000029.1"/>
</dbReference>
<reference evidence="6 7" key="1">
    <citation type="submission" date="2017-01" db="EMBL/GenBank/DDBJ databases">
        <authorList>
            <person name="Varghese N."/>
            <person name="Submissions S."/>
        </authorList>
    </citation>
    <scope>NUCLEOTIDE SEQUENCE [LARGE SCALE GENOMIC DNA]</scope>
    <source>
        <strain evidence="6 7">ATCC 35905</strain>
    </source>
</reference>
<dbReference type="PANTHER" id="PTHR44942:SF4">
    <property type="entry name" value="METHYLTRANSFERASE TYPE 11 DOMAIN-CONTAINING PROTEIN"/>
    <property type="match status" value="1"/>
</dbReference>
<protein>
    <submittedName>
        <fullName evidence="6">Ubiquinone/menaquinone biosynthesis C-methylase UbiE</fullName>
    </submittedName>
</protein>
<organism evidence="6 7">
    <name type="scientific">Acidiphilium rubrum</name>
    <dbReference type="NCBI Taxonomy" id="526"/>
    <lineage>
        <taxon>Bacteria</taxon>
        <taxon>Pseudomonadati</taxon>
        <taxon>Pseudomonadota</taxon>
        <taxon>Alphaproteobacteria</taxon>
        <taxon>Acetobacterales</taxon>
        <taxon>Acidocellaceae</taxon>
        <taxon>Acidiphilium</taxon>
    </lineage>
</organism>
<dbReference type="InterPro" id="IPR029063">
    <property type="entry name" value="SAM-dependent_MTases_sf"/>
</dbReference>
<dbReference type="AlphaFoldDB" id="A0A8G2FLP4"/>